<accession>A0A5R9F8W9</accession>
<proteinExistence type="predicted"/>
<keyword evidence="1" id="KW-0472">Membrane</keyword>
<dbReference type="OrthoDB" id="9807744at2"/>
<organism evidence="3 4">
    <name type="scientific">Exobacillus caeni</name>
    <dbReference type="NCBI Taxonomy" id="2574798"/>
    <lineage>
        <taxon>Bacteria</taxon>
        <taxon>Bacillati</taxon>
        <taxon>Bacillota</taxon>
        <taxon>Bacilli</taxon>
        <taxon>Bacillales</taxon>
        <taxon>Guptibacillaceae</taxon>
        <taxon>Exobacillus</taxon>
    </lineage>
</organism>
<dbReference type="PANTHER" id="PTHR30590">
    <property type="entry name" value="INNER MEMBRANE PROTEIN"/>
    <property type="match status" value="1"/>
</dbReference>
<feature type="transmembrane region" description="Helical" evidence="1">
    <location>
        <begin position="106"/>
        <end position="126"/>
    </location>
</feature>
<sequence length="479" mass="55045">MTQNGSYLPYKEVYFFSKDGLHVGEKFRNIALGAATTPSAPKGNRWVFFIWCPTFPFPGRTVIINIWKIVRETFPKGRGDIVIRRDGLVPTTEKERIESIDVMRGLALLGIFFVNMLDFHSPWLYIDEDMWWETTTDKVTVFFIDVFAQASFYPLFSFLFGFGMILFFEKARQKEVAFWPVALRRLLALLVFGIVHAFLIWHGDILITYAAAGTLLILFLRVREKVLFYLAMGLWLIPSFLLTGLLVMNDVYTQGDGNYQQESEIKQSIQVYGSGSYADITIQRIHDWLYVNGGFYFFFIILSIFPLFLFGAYFAKKKIIHYQYRDRNALKAVLIWSIAIGLPIKLSPYLLSGSGVEFLQDSIGGPLLALSYIVAVVLLEDAGRMKRVFSGLKKVGRMSLTNYLFQSIISTFIFYSYGIGLYGKISSLTGCLFVVVIFSIQILYSTFWLKSFSQGPMEWVWRTITYLNVQPLKRRKTSS</sequence>
<keyword evidence="1" id="KW-0812">Transmembrane</keyword>
<feature type="transmembrane region" description="Helical" evidence="1">
    <location>
        <begin position="227"/>
        <end position="248"/>
    </location>
</feature>
<evidence type="ECO:0000256" key="1">
    <source>
        <dbReference type="SAM" id="Phobius"/>
    </source>
</evidence>
<dbReference type="PANTHER" id="PTHR30590:SF2">
    <property type="entry name" value="INNER MEMBRANE PROTEIN"/>
    <property type="match status" value="1"/>
</dbReference>
<feature type="transmembrane region" description="Helical" evidence="1">
    <location>
        <begin position="328"/>
        <end position="351"/>
    </location>
</feature>
<feature type="transmembrane region" description="Helical" evidence="1">
    <location>
        <begin position="363"/>
        <end position="379"/>
    </location>
</feature>
<feature type="transmembrane region" description="Helical" evidence="1">
    <location>
        <begin position="425"/>
        <end position="449"/>
    </location>
</feature>
<evidence type="ECO:0000259" key="2">
    <source>
        <dbReference type="Pfam" id="PF04235"/>
    </source>
</evidence>
<gene>
    <name evidence="3" type="ORF">FCL54_01210</name>
</gene>
<feature type="transmembrane region" description="Helical" evidence="1">
    <location>
        <begin position="205"/>
        <end position="222"/>
    </location>
</feature>
<feature type="domain" description="DUF418" evidence="2">
    <location>
        <begin position="315"/>
        <end position="467"/>
    </location>
</feature>
<evidence type="ECO:0000313" key="4">
    <source>
        <dbReference type="Proteomes" id="UP000308230"/>
    </source>
</evidence>
<keyword evidence="1" id="KW-1133">Transmembrane helix</keyword>
<name>A0A5R9F8W9_9BACL</name>
<dbReference type="InterPro" id="IPR052529">
    <property type="entry name" value="Bact_Transport_Assoc"/>
</dbReference>
<dbReference type="Pfam" id="PF04235">
    <property type="entry name" value="DUF418"/>
    <property type="match status" value="1"/>
</dbReference>
<dbReference type="Proteomes" id="UP000308230">
    <property type="component" value="Unassembled WGS sequence"/>
</dbReference>
<feature type="transmembrane region" description="Helical" evidence="1">
    <location>
        <begin position="295"/>
        <end position="316"/>
    </location>
</feature>
<reference evidence="3 4" key="1">
    <citation type="submission" date="2019-04" db="EMBL/GenBank/DDBJ databases">
        <title>Bacillus caeni sp. nov., a bacterium isolated from mangrove sediment.</title>
        <authorList>
            <person name="Huang H."/>
            <person name="Mo K."/>
            <person name="Hu Y."/>
        </authorList>
    </citation>
    <scope>NUCLEOTIDE SEQUENCE [LARGE SCALE GENOMIC DNA]</scope>
    <source>
        <strain evidence="3 4">HB172195</strain>
    </source>
</reference>
<feature type="transmembrane region" description="Helical" evidence="1">
    <location>
        <begin position="146"/>
        <end position="169"/>
    </location>
</feature>
<evidence type="ECO:0000313" key="3">
    <source>
        <dbReference type="EMBL" id="TLS38959.1"/>
    </source>
</evidence>
<comment type="caution">
    <text evidence="3">The sequence shown here is derived from an EMBL/GenBank/DDBJ whole genome shotgun (WGS) entry which is preliminary data.</text>
</comment>
<protein>
    <submittedName>
        <fullName evidence="3">DUF418 domain-containing protein</fullName>
    </submittedName>
</protein>
<keyword evidence="4" id="KW-1185">Reference proteome</keyword>
<dbReference type="EMBL" id="SWLG01000001">
    <property type="protein sequence ID" value="TLS38959.1"/>
    <property type="molecule type" value="Genomic_DNA"/>
</dbReference>
<dbReference type="AlphaFoldDB" id="A0A5R9F8W9"/>
<feature type="transmembrane region" description="Helical" evidence="1">
    <location>
        <begin position="181"/>
        <end position="199"/>
    </location>
</feature>
<feature type="transmembrane region" description="Helical" evidence="1">
    <location>
        <begin position="400"/>
        <end position="419"/>
    </location>
</feature>
<dbReference type="InterPro" id="IPR007349">
    <property type="entry name" value="DUF418"/>
</dbReference>